<evidence type="ECO:0000313" key="1">
    <source>
        <dbReference type="EMBL" id="ADG19201.1"/>
    </source>
</evidence>
<accession>D5WES6</accession>
<name>D5WES6_PARAM</name>
<organism evidence="1 2">
    <name type="scientific">Paraburkholderia atlantica</name>
    <dbReference type="NCBI Taxonomy" id="2654982"/>
    <lineage>
        <taxon>Bacteria</taxon>
        <taxon>Pseudomonadati</taxon>
        <taxon>Pseudomonadota</taxon>
        <taxon>Betaproteobacteria</taxon>
        <taxon>Burkholderiales</taxon>
        <taxon>Burkholderiaceae</taxon>
        <taxon>Paraburkholderia</taxon>
    </lineage>
</organism>
<proteinExistence type="predicted"/>
<reference evidence="1 2" key="2">
    <citation type="journal article" date="2012" name="J. Bacteriol.">
        <title>Genome Sequences of Burkholderia sp. Strains CCGE1002 and H160, Isolated from Legume Nodules in Mexico and Brazil.</title>
        <authorList>
            <person name="Ormeno-Orrillo E."/>
            <person name="Rogel M.A."/>
            <person name="Chueire L.M."/>
            <person name="Tiedje J.M."/>
            <person name="Martinez-Romero E."/>
            <person name="Hungria M."/>
        </authorList>
    </citation>
    <scope>NUCLEOTIDE SEQUENCE [LARGE SCALE GENOMIC DNA]</scope>
    <source>
        <strain evidence="1 2">CCGE1002</strain>
    </source>
</reference>
<dbReference type="AlphaFoldDB" id="D5WES6"/>
<dbReference type="Proteomes" id="UP000002190">
    <property type="component" value="Chromosome 2"/>
</dbReference>
<gene>
    <name evidence="1" type="ordered locus">BC1002_5263</name>
</gene>
<protein>
    <submittedName>
        <fullName evidence="1">Uncharacterized protein</fullName>
    </submittedName>
</protein>
<dbReference type="RefSeq" id="WP_013092993.1">
    <property type="nucleotide sequence ID" value="NC_014118.1"/>
</dbReference>
<dbReference type="HOGENOM" id="CLU_3165692_0_0_4"/>
<evidence type="ECO:0000313" key="2">
    <source>
        <dbReference type="Proteomes" id="UP000002190"/>
    </source>
</evidence>
<reference evidence="2" key="1">
    <citation type="submission" date="2010-04" db="EMBL/GenBank/DDBJ databases">
        <title>Complete sequence of chromosome 2 of Burkholderia sp. CCGE1002.</title>
        <authorList>
            <consortium name="US DOE Joint Genome Institute"/>
            <person name="Lucas S."/>
            <person name="Copeland A."/>
            <person name="Lapidus A."/>
            <person name="Cheng J.-F."/>
            <person name="Bruce D."/>
            <person name="Goodwin L."/>
            <person name="Pitluck S."/>
            <person name="Chertkov O."/>
            <person name="Detter J.C."/>
            <person name="Han C."/>
            <person name="Tapia R."/>
            <person name="Land M."/>
            <person name="Hauser L."/>
            <person name="Kyrpides N."/>
            <person name="Ovchinnikova G."/>
            <person name="Martinez-Romero E."/>
            <person name="Hernandez M.A.R."/>
            <person name="Tiedje J.M."/>
            <person name="Woyke T."/>
        </authorList>
    </citation>
    <scope>NUCLEOTIDE SEQUENCE [LARGE SCALE GENOMIC DNA]</scope>
    <source>
        <strain evidence="2">CCGE1002</strain>
    </source>
</reference>
<dbReference type="GeneID" id="301098581"/>
<dbReference type="EMBL" id="CP002014">
    <property type="protein sequence ID" value="ADG19201.1"/>
    <property type="molecule type" value="Genomic_DNA"/>
</dbReference>
<dbReference type="KEGG" id="bge:BC1002_5263"/>
<sequence>MNNELASPEAALAPTPTLREIFGGFLGLGLILLAAGSLIGWTGFGQG</sequence>